<comment type="caution">
    <text evidence="2">The sequence shown here is derived from an EMBL/GenBank/DDBJ whole genome shotgun (WGS) entry which is preliminary data.</text>
</comment>
<protein>
    <submittedName>
        <fullName evidence="2">Uncharacterized protein</fullName>
    </submittedName>
</protein>
<dbReference type="EMBL" id="NJGC01000149">
    <property type="protein sequence ID" value="PAM64644.1"/>
    <property type="molecule type" value="Genomic_DNA"/>
</dbReference>
<proteinExistence type="predicted"/>
<organism evidence="2 3">
    <name type="scientific">Stenotrophomonas maltophilia</name>
    <name type="common">Pseudomonas maltophilia</name>
    <name type="synonym">Xanthomonas maltophilia</name>
    <dbReference type="NCBI Taxonomy" id="40324"/>
    <lineage>
        <taxon>Bacteria</taxon>
        <taxon>Pseudomonadati</taxon>
        <taxon>Pseudomonadota</taxon>
        <taxon>Gammaproteobacteria</taxon>
        <taxon>Lysobacterales</taxon>
        <taxon>Lysobacteraceae</taxon>
        <taxon>Stenotrophomonas</taxon>
        <taxon>Stenotrophomonas maltophilia group</taxon>
    </lineage>
</organism>
<reference evidence="2 3" key="1">
    <citation type="submission" date="2017-06" db="EMBL/GenBank/DDBJ databases">
        <title>Genome sequencing and assembly of Stenotrophomonas maltophilia DF07.</title>
        <authorList>
            <person name="Iyer R."/>
        </authorList>
    </citation>
    <scope>NUCLEOTIDE SEQUENCE [LARGE SCALE GENOMIC DNA]</scope>
    <source>
        <strain evidence="2 3">DF07</strain>
        <plasmid evidence="1">unnamed1</plasmid>
    </source>
</reference>
<dbReference type="RefSeq" id="WP_095377839.1">
    <property type="nucleotide sequence ID" value="NZ_NJGC01000009.1"/>
</dbReference>
<evidence type="ECO:0000313" key="3">
    <source>
        <dbReference type="Proteomes" id="UP000216433"/>
    </source>
</evidence>
<geneLocation type="plasmid" evidence="1">
    <name>unnamed1</name>
</geneLocation>
<name>A0A270NID7_STEMA</name>
<dbReference type="Proteomes" id="UP000216433">
    <property type="component" value="Unassembled WGS sequence"/>
</dbReference>
<dbReference type="AlphaFoldDB" id="A0A270NID7"/>
<gene>
    <name evidence="2" type="ORF">CEK00_09415</name>
    <name evidence="1" type="ORF">CEK00_21735</name>
</gene>
<accession>A0A270NID7</accession>
<evidence type="ECO:0000313" key="1">
    <source>
        <dbReference type="EMBL" id="PAM64644.1"/>
    </source>
</evidence>
<keyword evidence="1" id="KW-0614">Plasmid</keyword>
<sequence length="362" mass="41614">MEFSTVTTAPRDTDAYKLIQTLCDSLAVEIDPSNLSALKQMVFRKQKHSVAEELLLHSERTNDEVSQILHEAFDMKEEILVSAFDSITEHLEQFRVQLIEEMSPSAGEAMYIYLQTLPFRHIIQHYPRHLEAIRIHGEIGNIEEDAERFCQVAAHGARYHHGPADRVFSLSTFQHLMLEHSEAMCELVQKATGIPTTVRQLQAYRDRVRPLLTSYAYRSFDCKDPEATVLSVYDVVAAFCSFRYQQERGQDYKPYWHGQTDQGKNPQRLFDKGLSDDQPYQHQGVMQIYPNRFYEYQAIFTGTINSYQAWMRYQIAALGAYLSVLDLKSIAAIATGLNTLNVYCVTLAKDLVIDHYRGDLHA</sequence>
<dbReference type="EMBL" id="NJGC01000009">
    <property type="protein sequence ID" value="PAM71801.1"/>
    <property type="molecule type" value="Genomic_DNA"/>
</dbReference>
<evidence type="ECO:0000313" key="2">
    <source>
        <dbReference type="EMBL" id="PAM71801.1"/>
    </source>
</evidence>